<feature type="domain" description="HTH gntR-type" evidence="4">
    <location>
        <begin position="7"/>
        <end position="74"/>
    </location>
</feature>
<dbReference type="Pfam" id="PF00392">
    <property type="entry name" value="GntR"/>
    <property type="match status" value="1"/>
</dbReference>
<dbReference type="SMART" id="SM00895">
    <property type="entry name" value="FCD"/>
    <property type="match status" value="1"/>
</dbReference>
<dbReference type="SUPFAM" id="SSF46785">
    <property type="entry name" value="Winged helix' DNA-binding domain"/>
    <property type="match status" value="1"/>
</dbReference>
<dbReference type="Pfam" id="PF07729">
    <property type="entry name" value="FCD"/>
    <property type="match status" value="1"/>
</dbReference>
<dbReference type="InterPro" id="IPR008920">
    <property type="entry name" value="TF_FadR/GntR_C"/>
</dbReference>
<comment type="caution">
    <text evidence="5">The sequence shown here is derived from an EMBL/GenBank/DDBJ whole genome shotgun (WGS) entry which is preliminary data.</text>
</comment>
<proteinExistence type="predicted"/>
<evidence type="ECO:0000313" key="5">
    <source>
        <dbReference type="EMBL" id="MBO7743000.1"/>
    </source>
</evidence>
<keyword evidence="1" id="KW-0805">Transcription regulation</keyword>
<dbReference type="InterPro" id="IPR036390">
    <property type="entry name" value="WH_DNA-bd_sf"/>
</dbReference>
<dbReference type="PROSITE" id="PS50949">
    <property type="entry name" value="HTH_GNTR"/>
    <property type="match status" value="1"/>
</dbReference>
<dbReference type="SUPFAM" id="SSF48008">
    <property type="entry name" value="GntR ligand-binding domain-like"/>
    <property type="match status" value="1"/>
</dbReference>
<evidence type="ECO:0000259" key="4">
    <source>
        <dbReference type="PROSITE" id="PS50949"/>
    </source>
</evidence>
<dbReference type="EMBL" id="JAGGDJ010000001">
    <property type="protein sequence ID" value="MBO7743000.1"/>
    <property type="molecule type" value="Genomic_DNA"/>
</dbReference>
<dbReference type="InterPro" id="IPR000524">
    <property type="entry name" value="Tscrpt_reg_HTH_GntR"/>
</dbReference>
<sequence length="224" mass="25548">MQKIGKKTLRHEVYEQLLDGILSGRLPVGSQLDEQELSESLGISRTPLREAINRLVQEKLITEIPYKGNFVRRFAPEEVAEIYEVRKTLEVMAIRQAVRRMTDPESEEIAELVRLMDDAQDRGDIPAYSALDGQFHAKIAEFSRNRVLVQLLGSLDLQIRLIRQMANRKPATVNRSQFERLQISEAIAKRSEDLAAMFMETHIDNVMKDAVAMLREDGASETPD</sequence>
<dbReference type="CDD" id="cd07377">
    <property type="entry name" value="WHTH_GntR"/>
    <property type="match status" value="1"/>
</dbReference>
<name>A0ABS3W3Z0_9BACL</name>
<dbReference type="InterPro" id="IPR036388">
    <property type="entry name" value="WH-like_DNA-bd_sf"/>
</dbReference>
<evidence type="ECO:0000256" key="2">
    <source>
        <dbReference type="ARBA" id="ARBA00023125"/>
    </source>
</evidence>
<organism evidence="5 6">
    <name type="scientific">Paenibacillus artemisiicola</name>
    <dbReference type="NCBI Taxonomy" id="1172618"/>
    <lineage>
        <taxon>Bacteria</taxon>
        <taxon>Bacillati</taxon>
        <taxon>Bacillota</taxon>
        <taxon>Bacilli</taxon>
        <taxon>Bacillales</taxon>
        <taxon>Paenibacillaceae</taxon>
        <taxon>Paenibacillus</taxon>
    </lineage>
</organism>
<dbReference type="Proteomes" id="UP000670947">
    <property type="component" value="Unassembled WGS sequence"/>
</dbReference>
<dbReference type="Gene3D" id="1.10.10.10">
    <property type="entry name" value="Winged helix-like DNA-binding domain superfamily/Winged helix DNA-binding domain"/>
    <property type="match status" value="1"/>
</dbReference>
<evidence type="ECO:0000256" key="1">
    <source>
        <dbReference type="ARBA" id="ARBA00023015"/>
    </source>
</evidence>
<dbReference type="InterPro" id="IPR011711">
    <property type="entry name" value="GntR_C"/>
</dbReference>
<dbReference type="Gene3D" id="1.20.120.530">
    <property type="entry name" value="GntR ligand-binding domain-like"/>
    <property type="match status" value="1"/>
</dbReference>
<reference evidence="5 6" key="1">
    <citation type="submission" date="2021-03" db="EMBL/GenBank/DDBJ databases">
        <title>Paenibacillus artemisicola MWE-103 whole genome sequence.</title>
        <authorList>
            <person name="Ham Y.J."/>
        </authorList>
    </citation>
    <scope>NUCLEOTIDE SEQUENCE [LARGE SCALE GENOMIC DNA]</scope>
    <source>
        <strain evidence="5 6">MWE-103</strain>
    </source>
</reference>
<dbReference type="SMART" id="SM00345">
    <property type="entry name" value="HTH_GNTR"/>
    <property type="match status" value="1"/>
</dbReference>
<evidence type="ECO:0000256" key="3">
    <source>
        <dbReference type="ARBA" id="ARBA00023163"/>
    </source>
</evidence>
<dbReference type="PANTHER" id="PTHR43537:SF49">
    <property type="entry name" value="TRANSCRIPTIONAL REGULATORY PROTEIN"/>
    <property type="match status" value="1"/>
</dbReference>
<dbReference type="PANTHER" id="PTHR43537">
    <property type="entry name" value="TRANSCRIPTIONAL REGULATOR, GNTR FAMILY"/>
    <property type="match status" value="1"/>
</dbReference>
<keyword evidence="2" id="KW-0238">DNA-binding</keyword>
<dbReference type="RefSeq" id="WP_208845948.1">
    <property type="nucleotide sequence ID" value="NZ_JAGGDJ010000001.1"/>
</dbReference>
<accession>A0ABS3W3Z0</accession>
<dbReference type="PRINTS" id="PR00035">
    <property type="entry name" value="HTHGNTR"/>
</dbReference>
<keyword evidence="6" id="KW-1185">Reference proteome</keyword>
<protein>
    <submittedName>
        <fullName evidence="5">GntR family transcriptional regulator</fullName>
    </submittedName>
</protein>
<gene>
    <name evidence="5" type="ORF">I8J29_02245</name>
</gene>
<keyword evidence="3" id="KW-0804">Transcription</keyword>
<evidence type="ECO:0000313" key="6">
    <source>
        <dbReference type="Proteomes" id="UP000670947"/>
    </source>
</evidence>